<evidence type="ECO:0000256" key="1">
    <source>
        <dbReference type="ARBA" id="ARBA00004394"/>
    </source>
</evidence>
<feature type="domain" description="PDZ GRASP-type" evidence="6">
    <location>
        <begin position="126"/>
        <end position="215"/>
    </location>
</feature>
<dbReference type="Proteomes" id="UP001162060">
    <property type="component" value="Unassembled WGS sequence"/>
</dbReference>
<comment type="caution">
    <text evidence="7">The sequence shown here is derived from an EMBL/GenBank/DDBJ whole genome shotgun (WGS) entry which is preliminary data.</text>
</comment>
<proteinExistence type="predicted"/>
<protein>
    <recommendedName>
        <fullName evidence="6">PDZ GRASP-type domain-containing protein</fullName>
    </recommendedName>
</protein>
<dbReference type="FunFam" id="2.30.42.10:FF:000226">
    <property type="entry name" value="Golgi reassembly-stacking protein 2"/>
    <property type="match status" value="1"/>
</dbReference>
<dbReference type="Gene3D" id="2.30.42.10">
    <property type="match status" value="2"/>
</dbReference>
<feature type="compositionally biased region" description="Basic and acidic residues" evidence="5">
    <location>
        <begin position="261"/>
        <end position="270"/>
    </location>
</feature>
<dbReference type="InterPro" id="IPR024958">
    <property type="entry name" value="GRASP_PDZ"/>
</dbReference>
<dbReference type="SUPFAM" id="SSF50156">
    <property type="entry name" value="PDZ domain-like"/>
    <property type="match status" value="2"/>
</dbReference>
<keyword evidence="3" id="KW-0333">Golgi apparatus</keyword>
<evidence type="ECO:0000313" key="9">
    <source>
        <dbReference type="Proteomes" id="UP001162060"/>
    </source>
</evidence>
<dbReference type="GO" id="GO:0000139">
    <property type="term" value="C:Golgi membrane"/>
    <property type="evidence" value="ECO:0007669"/>
    <property type="project" value="UniProtKB-SubCell"/>
</dbReference>
<feature type="domain" description="PDZ GRASP-type" evidence="6">
    <location>
        <begin position="30"/>
        <end position="120"/>
    </location>
</feature>
<name>A0AAV1T4I8_9STRA</name>
<feature type="compositionally biased region" description="Basic and acidic residues" evidence="5">
    <location>
        <begin position="9"/>
        <end position="22"/>
    </location>
</feature>
<evidence type="ECO:0000256" key="5">
    <source>
        <dbReference type="SAM" id="MobiDB-lite"/>
    </source>
</evidence>
<dbReference type="PROSITE" id="PS51865">
    <property type="entry name" value="PDZ_GRASP"/>
    <property type="match status" value="2"/>
</dbReference>
<organism evidence="7 9">
    <name type="scientific">Peronospora matthiolae</name>
    <dbReference type="NCBI Taxonomy" id="2874970"/>
    <lineage>
        <taxon>Eukaryota</taxon>
        <taxon>Sar</taxon>
        <taxon>Stramenopiles</taxon>
        <taxon>Oomycota</taxon>
        <taxon>Peronosporomycetes</taxon>
        <taxon>Peronosporales</taxon>
        <taxon>Peronosporaceae</taxon>
        <taxon>Peronospora</taxon>
    </lineage>
</organism>
<dbReference type="EMBL" id="CAKLBY020000014">
    <property type="protein sequence ID" value="CAK7896686.1"/>
    <property type="molecule type" value="Genomic_DNA"/>
</dbReference>
<keyword evidence="4" id="KW-0472">Membrane</keyword>
<accession>A0AAV1T4I8</accession>
<comment type="subcellular location">
    <subcellularLocation>
        <location evidence="1">Golgi apparatus membrane</location>
    </subcellularLocation>
</comment>
<dbReference type="Pfam" id="PF04495">
    <property type="entry name" value="GRASP55_65"/>
    <property type="match status" value="1"/>
</dbReference>
<gene>
    <name evidence="8" type="ORF">PM001_LOCUS11764</name>
    <name evidence="7" type="ORF">PM001_LOCUS1289</name>
</gene>
<sequence length="344" mass="37486">MGNGSSSPVKDDGLRYDSSDEGAIEGRKHSGFRVLGIQEQSPASAVGFVSFFDFILEANGIRLDTRDATFMELLAQSEDRPMRLQVYNAKTQATRELELTPSRKWPGKGLIGVTIRFDSYEGVEDQLVHVLNVVESSPAERAGLRAGSDYLLGTPDRVFTDAEDLHDEIVDALDGSFQCYVYNAVDDQVRIVTIVPTESWGGDGVLGAEVDHGYLHRLPSACRNTIGSSVGFVNLPKGARAATDAFLRPDQYRNECQGNSEAHEEKRPQDSEPDSMARGNRQACSPIRKVNRNTAAEQPLPEGDGKESVSVVTDAKTVPLAGPRYIVRSDLQFPISTVAVLADP</sequence>
<evidence type="ECO:0000256" key="2">
    <source>
        <dbReference type="ARBA" id="ARBA00022737"/>
    </source>
</evidence>
<dbReference type="GO" id="GO:0007030">
    <property type="term" value="P:Golgi organization"/>
    <property type="evidence" value="ECO:0007669"/>
    <property type="project" value="TreeGrafter"/>
</dbReference>
<keyword evidence="2" id="KW-0677">Repeat</keyword>
<feature type="region of interest" description="Disordered" evidence="5">
    <location>
        <begin position="257"/>
        <end position="310"/>
    </location>
</feature>
<dbReference type="PANTHER" id="PTHR12893">
    <property type="entry name" value="GOLGI REASSEMBLY STACKING PROTEIN GRASP"/>
    <property type="match status" value="1"/>
</dbReference>
<evidence type="ECO:0000256" key="3">
    <source>
        <dbReference type="ARBA" id="ARBA00023034"/>
    </source>
</evidence>
<dbReference type="InterPro" id="IPR036034">
    <property type="entry name" value="PDZ_sf"/>
</dbReference>
<dbReference type="InterPro" id="IPR007583">
    <property type="entry name" value="GRASP55_65"/>
</dbReference>
<feature type="region of interest" description="Disordered" evidence="5">
    <location>
        <begin position="1"/>
        <end position="22"/>
    </location>
</feature>
<reference evidence="7" key="1">
    <citation type="submission" date="2024-01" db="EMBL/GenBank/DDBJ databases">
        <authorList>
            <person name="Webb A."/>
        </authorList>
    </citation>
    <scope>NUCLEOTIDE SEQUENCE</scope>
    <source>
        <strain evidence="7">Pm1</strain>
    </source>
</reference>
<dbReference type="EMBL" id="CAKLBY020000101">
    <property type="protein sequence ID" value="CAK7926614.1"/>
    <property type="molecule type" value="Genomic_DNA"/>
</dbReference>
<evidence type="ECO:0000313" key="7">
    <source>
        <dbReference type="EMBL" id="CAK7896686.1"/>
    </source>
</evidence>
<dbReference type="AlphaFoldDB" id="A0AAV1T4I8"/>
<dbReference type="FunFam" id="2.30.42.10:FF:000183">
    <property type="entry name" value="Golgi reassembly-stacking protein 2"/>
    <property type="match status" value="1"/>
</dbReference>
<evidence type="ECO:0000259" key="6">
    <source>
        <dbReference type="PROSITE" id="PS51865"/>
    </source>
</evidence>
<dbReference type="PANTHER" id="PTHR12893:SF0">
    <property type="entry name" value="GRASP65"/>
    <property type="match status" value="1"/>
</dbReference>
<evidence type="ECO:0000313" key="8">
    <source>
        <dbReference type="EMBL" id="CAK7926614.1"/>
    </source>
</evidence>
<evidence type="ECO:0000256" key="4">
    <source>
        <dbReference type="ARBA" id="ARBA00023136"/>
    </source>
</evidence>